<protein>
    <submittedName>
        <fullName evidence="1">Uncharacterized protein</fullName>
    </submittedName>
</protein>
<organism evidence="1 2">
    <name type="scientific">Escallonia herrerae</name>
    <dbReference type="NCBI Taxonomy" id="1293975"/>
    <lineage>
        <taxon>Eukaryota</taxon>
        <taxon>Viridiplantae</taxon>
        <taxon>Streptophyta</taxon>
        <taxon>Embryophyta</taxon>
        <taxon>Tracheophyta</taxon>
        <taxon>Spermatophyta</taxon>
        <taxon>Magnoliopsida</taxon>
        <taxon>eudicotyledons</taxon>
        <taxon>Gunneridae</taxon>
        <taxon>Pentapetalae</taxon>
        <taxon>asterids</taxon>
        <taxon>campanulids</taxon>
        <taxon>Escalloniales</taxon>
        <taxon>Escalloniaceae</taxon>
        <taxon>Escallonia</taxon>
    </lineage>
</organism>
<comment type="caution">
    <text evidence="1">The sequence shown here is derived from an EMBL/GenBank/DDBJ whole genome shotgun (WGS) entry which is preliminary data.</text>
</comment>
<keyword evidence="2" id="KW-1185">Reference proteome</keyword>
<accession>A0AA88VX81</accession>
<reference evidence="1" key="1">
    <citation type="submission" date="2022-12" db="EMBL/GenBank/DDBJ databases">
        <title>Draft genome assemblies for two species of Escallonia (Escalloniales).</title>
        <authorList>
            <person name="Chanderbali A."/>
            <person name="Dervinis C."/>
            <person name="Anghel I."/>
            <person name="Soltis D."/>
            <person name="Soltis P."/>
            <person name="Zapata F."/>
        </authorList>
    </citation>
    <scope>NUCLEOTIDE SEQUENCE</scope>
    <source>
        <strain evidence="1">UCBG64.0493</strain>
        <tissue evidence="1">Leaf</tissue>
    </source>
</reference>
<feature type="non-terminal residue" evidence="1">
    <location>
        <position position="66"/>
    </location>
</feature>
<evidence type="ECO:0000313" key="2">
    <source>
        <dbReference type="Proteomes" id="UP001188597"/>
    </source>
</evidence>
<sequence>AILALKKGAQLLKYGQRGKPKVCPFRLSTINPRNLGLVKIDLRTRPKKGLESWFHLFYHLRSMGLL</sequence>
<evidence type="ECO:0000313" key="1">
    <source>
        <dbReference type="EMBL" id="KAK3017136.1"/>
    </source>
</evidence>
<dbReference type="Gene3D" id="2.30.29.30">
    <property type="entry name" value="Pleckstrin-homology domain (PH domain)/Phosphotyrosine-binding domain (PTB)"/>
    <property type="match status" value="1"/>
</dbReference>
<dbReference type="EMBL" id="JAVXUP010001024">
    <property type="protein sequence ID" value="KAK3017136.1"/>
    <property type="molecule type" value="Genomic_DNA"/>
</dbReference>
<name>A0AA88VX81_9ASTE</name>
<dbReference type="InterPro" id="IPR011993">
    <property type="entry name" value="PH-like_dom_sf"/>
</dbReference>
<gene>
    <name evidence="1" type="ORF">RJ639_006138</name>
</gene>
<dbReference type="Proteomes" id="UP001188597">
    <property type="component" value="Unassembled WGS sequence"/>
</dbReference>
<proteinExistence type="predicted"/>
<dbReference type="AlphaFoldDB" id="A0AA88VX81"/>